<evidence type="ECO:0000313" key="1">
    <source>
        <dbReference type="EMBL" id="REC48086.1"/>
    </source>
</evidence>
<dbReference type="RefSeq" id="WP_115928029.1">
    <property type="nucleotide sequence ID" value="NZ_QNVV01000006.1"/>
</dbReference>
<keyword evidence="2" id="KW-1185">Reference proteome</keyword>
<proteinExistence type="predicted"/>
<comment type="caution">
    <text evidence="1">The sequence shown here is derived from an EMBL/GenBank/DDBJ whole genome shotgun (WGS) entry which is preliminary data.</text>
</comment>
<reference evidence="1 2" key="1">
    <citation type="submission" date="2018-06" db="EMBL/GenBank/DDBJ databases">
        <title>Novel Chryseobacterium species.</title>
        <authorList>
            <person name="Newman J."/>
            <person name="Hugo C."/>
            <person name="Oosthuizen L."/>
            <person name="Charimba G."/>
        </authorList>
    </citation>
    <scope>NUCLEOTIDE SEQUENCE [LARGE SCALE GENOMIC DNA]</scope>
    <source>
        <strain evidence="1 2">7_F195</strain>
    </source>
</reference>
<accession>A0A3D9B497</accession>
<dbReference type="EMBL" id="QNVV01000006">
    <property type="protein sequence ID" value="REC48086.1"/>
    <property type="molecule type" value="Genomic_DNA"/>
</dbReference>
<dbReference type="Proteomes" id="UP000256257">
    <property type="component" value="Unassembled WGS sequence"/>
</dbReference>
<protein>
    <submittedName>
        <fullName evidence="1">Glutathione synthase</fullName>
    </submittedName>
</protein>
<organism evidence="1 2">
    <name type="scientific">Chryseobacterium pennipullorum</name>
    <dbReference type="NCBI Taxonomy" id="2258963"/>
    <lineage>
        <taxon>Bacteria</taxon>
        <taxon>Pseudomonadati</taxon>
        <taxon>Bacteroidota</taxon>
        <taxon>Flavobacteriia</taxon>
        <taxon>Flavobacteriales</taxon>
        <taxon>Weeksellaceae</taxon>
        <taxon>Chryseobacterium group</taxon>
        <taxon>Chryseobacterium</taxon>
    </lineage>
</organism>
<dbReference type="OrthoDB" id="1272128at2"/>
<sequence length="75" mass="9101">MAHKNFRKEDFVQNNEKQYQIEFKKQLVGEGINLIVERLNEKHEYETIQAQITRSNDSIFIIWDQPFDGRIIFEE</sequence>
<evidence type="ECO:0000313" key="2">
    <source>
        <dbReference type="Proteomes" id="UP000256257"/>
    </source>
</evidence>
<name>A0A3D9B497_9FLAO</name>
<dbReference type="AlphaFoldDB" id="A0A3D9B497"/>
<gene>
    <name evidence="1" type="ORF">DRF67_08830</name>
</gene>